<keyword evidence="8" id="KW-1185">Reference proteome</keyword>
<proteinExistence type="inferred from homology"/>
<dbReference type="SUPFAM" id="SSF47616">
    <property type="entry name" value="GST C-terminal domain-like"/>
    <property type="match status" value="1"/>
</dbReference>
<sequence length="240" mass="27756">MESNGTVVKGDLEYDGRVILYIIKADQTSYINYIKPLMLAEELQCPYVVSVIDTKDEWYYKIHPERYVPALKDWDAVTNKEVIVFESTACLQYLAERFDADGYWNGTNTFEKGAILSWTAYQTAGLGATAKYWLYFLKGYPSREKPGPPMRAVEKLHENVLKQWDIMEARLASPGQNYVALPDRPTIADISYFPFAMPWMFKFLGVDVNDWPNIKAWGERMLERPAVQRILERGPNYGHE</sequence>
<evidence type="ECO:0000313" key="8">
    <source>
        <dbReference type="Proteomes" id="UP000800094"/>
    </source>
</evidence>
<dbReference type="InterPro" id="IPR036282">
    <property type="entry name" value="Glutathione-S-Trfase_C_sf"/>
</dbReference>
<comment type="catalytic activity">
    <reaction evidence="4">
        <text>RX + glutathione = an S-substituted glutathione + a halide anion + H(+)</text>
        <dbReference type="Rhea" id="RHEA:16437"/>
        <dbReference type="ChEBI" id="CHEBI:15378"/>
        <dbReference type="ChEBI" id="CHEBI:16042"/>
        <dbReference type="ChEBI" id="CHEBI:17792"/>
        <dbReference type="ChEBI" id="CHEBI:57925"/>
        <dbReference type="ChEBI" id="CHEBI:90779"/>
        <dbReference type="EC" id="2.5.1.18"/>
    </reaction>
</comment>
<protein>
    <recommendedName>
        <fullName evidence="2">glutathione transferase</fullName>
        <ecNumber evidence="2">2.5.1.18</ecNumber>
    </recommendedName>
</protein>
<dbReference type="PANTHER" id="PTHR44051">
    <property type="entry name" value="GLUTATHIONE S-TRANSFERASE-RELATED"/>
    <property type="match status" value="1"/>
</dbReference>
<dbReference type="PANTHER" id="PTHR44051:SF20">
    <property type="entry name" value="GLUTATHIONE TRANSFERASE 1 (EUROFUNG)"/>
    <property type="match status" value="1"/>
</dbReference>
<organism evidence="7 8">
    <name type="scientific">Trematosphaeria pertusa</name>
    <dbReference type="NCBI Taxonomy" id="390896"/>
    <lineage>
        <taxon>Eukaryota</taxon>
        <taxon>Fungi</taxon>
        <taxon>Dikarya</taxon>
        <taxon>Ascomycota</taxon>
        <taxon>Pezizomycotina</taxon>
        <taxon>Dothideomycetes</taxon>
        <taxon>Pleosporomycetidae</taxon>
        <taxon>Pleosporales</taxon>
        <taxon>Massarineae</taxon>
        <taxon>Trematosphaeriaceae</taxon>
        <taxon>Trematosphaeria</taxon>
    </lineage>
</organism>
<dbReference type="Pfam" id="PF00043">
    <property type="entry name" value="GST_C"/>
    <property type="match status" value="1"/>
</dbReference>
<evidence type="ECO:0000259" key="5">
    <source>
        <dbReference type="PROSITE" id="PS50404"/>
    </source>
</evidence>
<comment type="similarity">
    <text evidence="1">Belongs to the GST superfamily.</text>
</comment>
<dbReference type="AlphaFoldDB" id="A0A6A6I9F7"/>
<dbReference type="SFLD" id="SFLDS00019">
    <property type="entry name" value="Glutathione_Transferase_(cytos"/>
    <property type="match status" value="1"/>
</dbReference>
<evidence type="ECO:0000256" key="2">
    <source>
        <dbReference type="ARBA" id="ARBA00012452"/>
    </source>
</evidence>
<evidence type="ECO:0000313" key="7">
    <source>
        <dbReference type="EMBL" id="KAF2246849.1"/>
    </source>
</evidence>
<feature type="domain" description="GST C-terminal" evidence="6">
    <location>
        <begin position="108"/>
        <end position="240"/>
    </location>
</feature>
<dbReference type="GeneID" id="54578376"/>
<dbReference type="Proteomes" id="UP000800094">
    <property type="component" value="Unassembled WGS sequence"/>
</dbReference>
<dbReference type="InterPro" id="IPR004046">
    <property type="entry name" value="GST_C"/>
</dbReference>
<dbReference type="InterPro" id="IPR004045">
    <property type="entry name" value="Glutathione_S-Trfase_N"/>
</dbReference>
<dbReference type="RefSeq" id="XP_033681853.1">
    <property type="nucleotide sequence ID" value="XM_033825046.1"/>
</dbReference>
<dbReference type="Gene3D" id="1.20.1050.130">
    <property type="match status" value="1"/>
</dbReference>
<dbReference type="InterPro" id="IPR036249">
    <property type="entry name" value="Thioredoxin-like_sf"/>
</dbReference>
<dbReference type="GO" id="GO:0004364">
    <property type="term" value="F:glutathione transferase activity"/>
    <property type="evidence" value="ECO:0007669"/>
    <property type="project" value="UniProtKB-EC"/>
</dbReference>
<evidence type="ECO:0000256" key="3">
    <source>
        <dbReference type="ARBA" id="ARBA00022679"/>
    </source>
</evidence>
<dbReference type="EMBL" id="ML987198">
    <property type="protein sequence ID" value="KAF2246849.1"/>
    <property type="molecule type" value="Genomic_DNA"/>
</dbReference>
<evidence type="ECO:0000256" key="1">
    <source>
        <dbReference type="ARBA" id="ARBA00007409"/>
    </source>
</evidence>
<dbReference type="Pfam" id="PF13409">
    <property type="entry name" value="GST_N_2"/>
    <property type="match status" value="1"/>
</dbReference>
<dbReference type="EC" id="2.5.1.18" evidence="2"/>
<dbReference type="SUPFAM" id="SSF52833">
    <property type="entry name" value="Thioredoxin-like"/>
    <property type="match status" value="1"/>
</dbReference>
<keyword evidence="3 7" id="KW-0808">Transferase</keyword>
<feature type="domain" description="GST N-terminal" evidence="5">
    <location>
        <begin position="3"/>
        <end position="102"/>
    </location>
</feature>
<name>A0A6A6I9F7_9PLEO</name>
<gene>
    <name evidence="7" type="ORF">BU26DRAFT_460867</name>
</gene>
<dbReference type="InterPro" id="IPR040079">
    <property type="entry name" value="Glutathione_S-Trfase"/>
</dbReference>
<evidence type="ECO:0000256" key="4">
    <source>
        <dbReference type="ARBA" id="ARBA00047960"/>
    </source>
</evidence>
<dbReference type="OrthoDB" id="2789670at2759"/>
<dbReference type="PROSITE" id="PS50404">
    <property type="entry name" value="GST_NTER"/>
    <property type="match status" value="1"/>
</dbReference>
<reference evidence="7" key="1">
    <citation type="journal article" date="2020" name="Stud. Mycol.">
        <title>101 Dothideomycetes genomes: a test case for predicting lifestyles and emergence of pathogens.</title>
        <authorList>
            <person name="Haridas S."/>
            <person name="Albert R."/>
            <person name="Binder M."/>
            <person name="Bloem J."/>
            <person name="Labutti K."/>
            <person name="Salamov A."/>
            <person name="Andreopoulos B."/>
            <person name="Baker S."/>
            <person name="Barry K."/>
            <person name="Bills G."/>
            <person name="Bluhm B."/>
            <person name="Cannon C."/>
            <person name="Castanera R."/>
            <person name="Culley D."/>
            <person name="Daum C."/>
            <person name="Ezra D."/>
            <person name="Gonzalez J."/>
            <person name="Henrissat B."/>
            <person name="Kuo A."/>
            <person name="Liang C."/>
            <person name="Lipzen A."/>
            <person name="Lutzoni F."/>
            <person name="Magnuson J."/>
            <person name="Mondo S."/>
            <person name="Nolan M."/>
            <person name="Ohm R."/>
            <person name="Pangilinan J."/>
            <person name="Park H.-J."/>
            <person name="Ramirez L."/>
            <person name="Alfaro M."/>
            <person name="Sun H."/>
            <person name="Tritt A."/>
            <person name="Yoshinaga Y."/>
            <person name="Zwiers L.-H."/>
            <person name="Turgeon B."/>
            <person name="Goodwin S."/>
            <person name="Spatafora J."/>
            <person name="Crous P."/>
            <person name="Grigoriev I."/>
        </authorList>
    </citation>
    <scope>NUCLEOTIDE SEQUENCE</scope>
    <source>
        <strain evidence="7">CBS 122368</strain>
    </source>
</reference>
<accession>A0A6A6I9F7</accession>
<dbReference type="PROSITE" id="PS50405">
    <property type="entry name" value="GST_CTER"/>
    <property type="match status" value="1"/>
</dbReference>
<evidence type="ECO:0000259" key="6">
    <source>
        <dbReference type="PROSITE" id="PS50405"/>
    </source>
</evidence>
<dbReference type="InterPro" id="IPR010987">
    <property type="entry name" value="Glutathione-S-Trfase_C-like"/>
</dbReference>